<comment type="similarity">
    <text evidence="1">Belongs to the universal stress protein A family.</text>
</comment>
<dbReference type="SUPFAM" id="SSF52402">
    <property type="entry name" value="Adenine nucleotide alpha hydrolases-like"/>
    <property type="match status" value="1"/>
</dbReference>
<protein>
    <submittedName>
        <fullName evidence="3">Universal stress protein</fullName>
    </submittedName>
</protein>
<evidence type="ECO:0000313" key="4">
    <source>
        <dbReference type="Proteomes" id="UP001060368"/>
    </source>
</evidence>
<proteinExistence type="inferred from homology"/>
<evidence type="ECO:0000256" key="1">
    <source>
        <dbReference type="ARBA" id="ARBA00008791"/>
    </source>
</evidence>
<gene>
    <name evidence="3" type="ORF">L6E24_14450</name>
</gene>
<feature type="domain" description="UspA" evidence="2">
    <location>
        <begin position="1"/>
        <end position="139"/>
    </location>
</feature>
<dbReference type="Gene3D" id="3.40.50.620">
    <property type="entry name" value="HUPs"/>
    <property type="match status" value="1"/>
</dbReference>
<name>A0A9E7PRX5_9EURY</name>
<dbReference type="PANTHER" id="PTHR46268:SF6">
    <property type="entry name" value="UNIVERSAL STRESS PROTEIN UP12"/>
    <property type="match status" value="1"/>
</dbReference>
<dbReference type="InterPro" id="IPR006016">
    <property type="entry name" value="UspA"/>
</dbReference>
<dbReference type="GeneID" id="74308929"/>
<accession>A0A9E7PRX5</accession>
<evidence type="ECO:0000259" key="2">
    <source>
        <dbReference type="Pfam" id="PF00582"/>
    </source>
</evidence>
<dbReference type="InterPro" id="IPR006015">
    <property type="entry name" value="Universal_stress_UspA"/>
</dbReference>
<dbReference type="InterPro" id="IPR014729">
    <property type="entry name" value="Rossmann-like_a/b/a_fold"/>
</dbReference>
<dbReference type="PANTHER" id="PTHR46268">
    <property type="entry name" value="STRESS RESPONSE PROTEIN NHAX"/>
    <property type="match status" value="1"/>
</dbReference>
<keyword evidence="4" id="KW-1185">Reference proteome</keyword>
<organism evidence="3 4">
    <name type="scientific">Methanoplanus endosymbiosus</name>
    <dbReference type="NCBI Taxonomy" id="33865"/>
    <lineage>
        <taxon>Archaea</taxon>
        <taxon>Methanobacteriati</taxon>
        <taxon>Methanobacteriota</taxon>
        <taxon>Stenosarchaea group</taxon>
        <taxon>Methanomicrobia</taxon>
        <taxon>Methanomicrobiales</taxon>
        <taxon>Methanomicrobiaceae</taxon>
        <taxon>Methanoplanus</taxon>
    </lineage>
</organism>
<dbReference type="Pfam" id="PF00582">
    <property type="entry name" value="Usp"/>
    <property type="match status" value="1"/>
</dbReference>
<dbReference type="KEGG" id="mend:L6E24_14450"/>
<sequence>MYKKILLASDGSENAGRAAVEAAGLAKKLSSHVILTYIAGTPQQSKLVKANFDVHTILKEDAEEKIKDTISTLNKENIPYTLKVAIGDPADEIIRIAGNEEADLIIIGSRGLGTIKSVVLGSVSQKVTHNAKCPVMIIR</sequence>
<dbReference type="CDD" id="cd00293">
    <property type="entry name" value="USP-like"/>
    <property type="match status" value="1"/>
</dbReference>
<reference evidence="3" key="1">
    <citation type="submission" date="2022-04" db="EMBL/GenBank/DDBJ databases">
        <title>Complete genome of Methanoplanus endosymbiosus DSM 3599.</title>
        <authorList>
            <person name="Chen S.-C."/>
            <person name="You Y.-T."/>
            <person name="Zhou Y.-Z."/>
            <person name="Lai M.-C."/>
        </authorList>
    </citation>
    <scope>NUCLEOTIDE SEQUENCE</scope>
    <source>
        <strain evidence="3">DSM 3599</strain>
    </source>
</reference>
<evidence type="ECO:0000313" key="3">
    <source>
        <dbReference type="EMBL" id="UUX92512.1"/>
    </source>
</evidence>
<dbReference type="Proteomes" id="UP001060368">
    <property type="component" value="Chromosome"/>
</dbReference>
<dbReference type="RefSeq" id="WP_257742658.1">
    <property type="nucleotide sequence ID" value="NZ_CP096115.1"/>
</dbReference>
<dbReference type="PRINTS" id="PR01438">
    <property type="entry name" value="UNVRSLSTRESS"/>
</dbReference>
<dbReference type="AlphaFoldDB" id="A0A9E7PRX5"/>
<dbReference type="EMBL" id="CP096115">
    <property type="protein sequence ID" value="UUX92512.1"/>
    <property type="molecule type" value="Genomic_DNA"/>
</dbReference>